<proteinExistence type="predicted"/>
<feature type="compositionally biased region" description="Basic and acidic residues" evidence="1">
    <location>
        <begin position="1"/>
        <end position="10"/>
    </location>
</feature>
<evidence type="ECO:0000313" key="3">
    <source>
        <dbReference type="EMBL" id="AXV08554.1"/>
    </source>
</evidence>
<dbReference type="PANTHER" id="PTHR42930:SF3">
    <property type="entry name" value="PHOSPHATE-SPECIFIC TRANSPORT SYSTEM ACCESSORY PROTEIN PHOU"/>
    <property type="match status" value="1"/>
</dbReference>
<sequence length="233" mass="25849">MPDIMNRDAADEPFAALEGEPPHGRLELQDAMDECDRRLKEVADLVSGAIRPMTEAFLSGDTLTANQLVAADHEIDVRCQALEEMGFVLIARQGPVARDLRRVIAVLRCVNDVLRSGDLLRHVGESLRWIHPPSLNPKLRETVQQLGNISQQLFEGGINAWMAQDALAANELEEADDEVDLLQKVLLTDLYTGEQSVEEAVSLALIARYYERIADHGVEIARQVSFVVTGDRV</sequence>
<dbReference type="AlphaFoldDB" id="A0A346Y257"/>
<dbReference type="SUPFAM" id="SSF109755">
    <property type="entry name" value="PhoU-like"/>
    <property type="match status" value="1"/>
</dbReference>
<gene>
    <name evidence="3" type="ORF">DVS28_a3882</name>
</gene>
<dbReference type="EMBL" id="CP031165">
    <property type="protein sequence ID" value="AXV08554.1"/>
    <property type="molecule type" value="Genomic_DNA"/>
</dbReference>
<evidence type="ECO:0000313" key="4">
    <source>
        <dbReference type="Proteomes" id="UP000264006"/>
    </source>
</evidence>
<dbReference type="InterPro" id="IPR038078">
    <property type="entry name" value="PhoU-like_sf"/>
</dbReference>
<dbReference type="GO" id="GO:0045936">
    <property type="term" value="P:negative regulation of phosphate metabolic process"/>
    <property type="evidence" value="ECO:0007669"/>
    <property type="project" value="InterPro"/>
</dbReference>
<name>A0A346Y257_9ACTN</name>
<dbReference type="Pfam" id="PF01895">
    <property type="entry name" value="PhoU"/>
    <property type="match status" value="2"/>
</dbReference>
<dbReference type="Proteomes" id="UP000264006">
    <property type="component" value="Chromosome"/>
</dbReference>
<feature type="domain" description="PhoU" evidence="2">
    <location>
        <begin position="144"/>
        <end position="224"/>
    </location>
</feature>
<protein>
    <submittedName>
        <fullName evidence="3">Phosphate transport system regulatory protein PhoU</fullName>
    </submittedName>
</protein>
<dbReference type="Gene3D" id="1.20.58.220">
    <property type="entry name" value="Phosphate transport system protein phou homolog 2, domain 2"/>
    <property type="match status" value="1"/>
</dbReference>
<dbReference type="KEGG" id="euz:DVS28_a3882"/>
<dbReference type="InterPro" id="IPR026022">
    <property type="entry name" value="PhoU_dom"/>
</dbReference>
<dbReference type="PANTHER" id="PTHR42930">
    <property type="entry name" value="PHOSPHATE-SPECIFIC TRANSPORT SYSTEM ACCESSORY PROTEIN PHOU"/>
    <property type="match status" value="1"/>
</dbReference>
<evidence type="ECO:0000259" key="2">
    <source>
        <dbReference type="Pfam" id="PF01895"/>
    </source>
</evidence>
<accession>A0A346Y257</accession>
<feature type="domain" description="PhoU" evidence="2">
    <location>
        <begin position="39"/>
        <end position="126"/>
    </location>
</feature>
<evidence type="ECO:0000256" key="1">
    <source>
        <dbReference type="SAM" id="MobiDB-lite"/>
    </source>
</evidence>
<organism evidence="3 4">
    <name type="scientific">Euzebya pacifica</name>
    <dbReference type="NCBI Taxonomy" id="1608957"/>
    <lineage>
        <taxon>Bacteria</taxon>
        <taxon>Bacillati</taxon>
        <taxon>Actinomycetota</taxon>
        <taxon>Nitriliruptoria</taxon>
        <taxon>Euzebyales</taxon>
    </lineage>
</organism>
<feature type="region of interest" description="Disordered" evidence="1">
    <location>
        <begin position="1"/>
        <end position="21"/>
    </location>
</feature>
<dbReference type="InterPro" id="IPR028366">
    <property type="entry name" value="PhoU"/>
</dbReference>
<keyword evidence="4" id="KW-1185">Reference proteome</keyword>
<reference evidence="3 4" key="1">
    <citation type="submission" date="2018-09" db="EMBL/GenBank/DDBJ databases">
        <title>Complete genome sequence of Euzebya sp. DY32-46 isolated from seawater of Pacific Ocean.</title>
        <authorList>
            <person name="Xu L."/>
            <person name="Wu Y.-H."/>
            <person name="Xu X.-W."/>
        </authorList>
    </citation>
    <scope>NUCLEOTIDE SEQUENCE [LARGE SCALE GENOMIC DNA]</scope>
    <source>
        <strain evidence="3 4">DY32-46</strain>
    </source>
</reference>
<dbReference type="GO" id="GO:0030643">
    <property type="term" value="P:intracellular phosphate ion homeostasis"/>
    <property type="evidence" value="ECO:0007669"/>
    <property type="project" value="InterPro"/>
</dbReference>